<dbReference type="SUPFAM" id="SSF55073">
    <property type="entry name" value="Nucleotide cyclase"/>
    <property type="match status" value="1"/>
</dbReference>
<feature type="transmembrane region" description="Helical" evidence="3">
    <location>
        <begin position="99"/>
        <end position="129"/>
    </location>
</feature>
<keyword evidence="3" id="KW-1133">Transmembrane helix</keyword>
<evidence type="ECO:0000313" key="6">
    <source>
        <dbReference type="Proteomes" id="UP000182284"/>
    </source>
</evidence>
<dbReference type="AlphaFoldDB" id="A0A1G7FNB3"/>
<comment type="catalytic activity">
    <reaction evidence="2">
        <text>2 GTP = 3',3'-c-di-GMP + 2 diphosphate</text>
        <dbReference type="Rhea" id="RHEA:24898"/>
        <dbReference type="ChEBI" id="CHEBI:33019"/>
        <dbReference type="ChEBI" id="CHEBI:37565"/>
        <dbReference type="ChEBI" id="CHEBI:58805"/>
        <dbReference type="EC" id="2.7.7.65"/>
    </reaction>
</comment>
<dbReference type="InterPro" id="IPR029787">
    <property type="entry name" value="Nucleotide_cyclase"/>
</dbReference>
<dbReference type="PANTHER" id="PTHR45138">
    <property type="entry name" value="REGULATORY COMPONENTS OF SENSORY TRANSDUCTION SYSTEM"/>
    <property type="match status" value="1"/>
</dbReference>
<dbReference type="GO" id="GO:0052621">
    <property type="term" value="F:diguanylate cyclase activity"/>
    <property type="evidence" value="ECO:0007669"/>
    <property type="project" value="UniProtKB-EC"/>
</dbReference>
<dbReference type="OrthoDB" id="9812260at2"/>
<dbReference type="SMART" id="SM00267">
    <property type="entry name" value="GGDEF"/>
    <property type="match status" value="1"/>
</dbReference>
<dbReference type="EMBL" id="FNBL01000001">
    <property type="protein sequence ID" value="SDE77390.1"/>
    <property type="molecule type" value="Genomic_DNA"/>
</dbReference>
<feature type="transmembrane region" description="Helical" evidence="3">
    <location>
        <begin position="73"/>
        <end position="93"/>
    </location>
</feature>
<dbReference type="InterPro" id="IPR050469">
    <property type="entry name" value="Diguanylate_Cyclase"/>
</dbReference>
<gene>
    <name evidence="5" type="ORF">SAMN04488117_101167</name>
</gene>
<keyword evidence="3" id="KW-0472">Membrane</keyword>
<dbReference type="Proteomes" id="UP000182284">
    <property type="component" value="Unassembled WGS sequence"/>
</dbReference>
<dbReference type="InterPro" id="IPR043128">
    <property type="entry name" value="Rev_trsase/Diguanyl_cyclase"/>
</dbReference>
<organism evidence="5 6">
    <name type="scientific">Celeribacter baekdonensis</name>
    <dbReference type="NCBI Taxonomy" id="875171"/>
    <lineage>
        <taxon>Bacteria</taxon>
        <taxon>Pseudomonadati</taxon>
        <taxon>Pseudomonadota</taxon>
        <taxon>Alphaproteobacteria</taxon>
        <taxon>Rhodobacterales</taxon>
        <taxon>Roseobacteraceae</taxon>
        <taxon>Celeribacter</taxon>
    </lineage>
</organism>
<accession>A0A1G7FNB3</accession>
<feature type="domain" description="GGDEF" evidence="4">
    <location>
        <begin position="201"/>
        <end position="330"/>
    </location>
</feature>
<reference evidence="5 6" key="1">
    <citation type="submission" date="2016-10" db="EMBL/GenBank/DDBJ databases">
        <authorList>
            <person name="de Groot N.N."/>
        </authorList>
    </citation>
    <scope>NUCLEOTIDE SEQUENCE [LARGE SCALE GENOMIC DNA]</scope>
    <source>
        <strain evidence="5 6">DSM 27375</strain>
    </source>
</reference>
<feature type="transmembrane region" description="Helical" evidence="3">
    <location>
        <begin position="21"/>
        <end position="43"/>
    </location>
</feature>
<dbReference type="InterPro" id="IPR000160">
    <property type="entry name" value="GGDEF_dom"/>
</dbReference>
<feature type="transmembrane region" description="Helical" evidence="3">
    <location>
        <begin position="141"/>
        <end position="162"/>
    </location>
</feature>
<dbReference type="Gene3D" id="3.30.70.270">
    <property type="match status" value="1"/>
</dbReference>
<evidence type="ECO:0000259" key="4">
    <source>
        <dbReference type="PROSITE" id="PS50887"/>
    </source>
</evidence>
<evidence type="ECO:0000256" key="2">
    <source>
        <dbReference type="ARBA" id="ARBA00034247"/>
    </source>
</evidence>
<dbReference type="PANTHER" id="PTHR45138:SF9">
    <property type="entry name" value="DIGUANYLATE CYCLASE DGCM-RELATED"/>
    <property type="match status" value="1"/>
</dbReference>
<evidence type="ECO:0000256" key="3">
    <source>
        <dbReference type="SAM" id="Phobius"/>
    </source>
</evidence>
<evidence type="ECO:0000313" key="5">
    <source>
        <dbReference type="EMBL" id="SDE77390.1"/>
    </source>
</evidence>
<sequence length="335" mass="36543">MAVKSGFIDGFKAPGALGAPLIAKYITTITLFILPVAIVKYAIKGNYGLSAYFVALSAIIALDLWAHMKSRSLPINAVMVLSAVHFGDLILIAGHGVSAAFWAFPITIAGFFFCAHGTALVLGAVVVVLDVAVSYWAAQDFWFSFRLGMALITTILFMRYALVTIGRLQAQLKDTLNYDALTGCRNRRAFMALEQKGGFGSGGVLLFVDIDHFKEINDRYGHFAGDDILRSVAAQMRDVLHEGSMLFRIGGEEFAIVLLNLPEDMGMRVAERIRRVISEAAMPAQARVTVSIGVERYSAHADLGAALRRADDHLYMAKQAGRNRVMNPRHVSSTP</sequence>
<dbReference type="RefSeq" id="WP_074640135.1">
    <property type="nucleotide sequence ID" value="NZ_FNBL01000001.1"/>
</dbReference>
<dbReference type="PROSITE" id="PS50887">
    <property type="entry name" value="GGDEF"/>
    <property type="match status" value="1"/>
</dbReference>
<dbReference type="Pfam" id="PF00990">
    <property type="entry name" value="GGDEF"/>
    <property type="match status" value="1"/>
</dbReference>
<dbReference type="CDD" id="cd01949">
    <property type="entry name" value="GGDEF"/>
    <property type="match status" value="1"/>
</dbReference>
<protein>
    <recommendedName>
        <fullName evidence="1">diguanylate cyclase</fullName>
        <ecNumber evidence="1">2.7.7.65</ecNumber>
    </recommendedName>
</protein>
<dbReference type="EC" id="2.7.7.65" evidence="1"/>
<evidence type="ECO:0000256" key="1">
    <source>
        <dbReference type="ARBA" id="ARBA00012528"/>
    </source>
</evidence>
<name>A0A1G7FNB3_9RHOB</name>
<dbReference type="FunFam" id="3.30.70.270:FF:000001">
    <property type="entry name" value="Diguanylate cyclase domain protein"/>
    <property type="match status" value="1"/>
</dbReference>
<dbReference type="NCBIfam" id="TIGR00254">
    <property type="entry name" value="GGDEF"/>
    <property type="match status" value="1"/>
</dbReference>
<feature type="transmembrane region" description="Helical" evidence="3">
    <location>
        <begin position="49"/>
        <end position="66"/>
    </location>
</feature>
<keyword evidence="3" id="KW-0812">Transmembrane</keyword>
<proteinExistence type="predicted"/>